<gene>
    <name evidence="3" type="ORF">WMY93_009891</name>
</gene>
<sequence length="240" mass="27258">MATRTDTEIMEARLVELWQFHACLYDVSSSTYHDRYARLKSLEEIANELHLTVNEVKVKLASLRTQYGKLIRPKASGSGHKPLSSKQQWIVRHLEFLKTHVTHRSPQTTLRTDTVPDEDTTDSLEEDQMGELSTIDQEQLADICPTSSPDTVETGSSIRPNVKKSKKTTPEENIETAKLELLKQVQSTLSASANADSDDIFGQQVAVELRNIKDKTLKLRVKRKIMNMLYDMQEEEQGSL</sequence>
<keyword evidence="4" id="KW-1185">Reference proteome</keyword>
<proteinExistence type="predicted"/>
<dbReference type="Pfam" id="PF10545">
    <property type="entry name" value="MADF_DNA_bdg"/>
    <property type="match status" value="1"/>
</dbReference>
<dbReference type="InterPro" id="IPR006578">
    <property type="entry name" value="MADF-dom"/>
</dbReference>
<evidence type="ECO:0000256" key="1">
    <source>
        <dbReference type="SAM" id="MobiDB-lite"/>
    </source>
</evidence>
<accession>A0AAW0P5I3</accession>
<evidence type="ECO:0000313" key="4">
    <source>
        <dbReference type="Proteomes" id="UP001460270"/>
    </source>
</evidence>
<dbReference type="PROSITE" id="PS51029">
    <property type="entry name" value="MADF"/>
    <property type="match status" value="1"/>
</dbReference>
<dbReference type="PANTHER" id="PTHR21505:SF12">
    <property type="entry name" value="MADF DOMAIN-CONTAINING PROTEIN-RELATED"/>
    <property type="match status" value="1"/>
</dbReference>
<name>A0AAW0P5I3_9GOBI</name>
<feature type="region of interest" description="Disordered" evidence="1">
    <location>
        <begin position="146"/>
        <end position="171"/>
    </location>
</feature>
<comment type="caution">
    <text evidence="3">The sequence shown here is derived from an EMBL/GenBank/DDBJ whole genome shotgun (WGS) entry which is preliminary data.</text>
</comment>
<organism evidence="3 4">
    <name type="scientific">Mugilogobius chulae</name>
    <name type="common">yellowstripe goby</name>
    <dbReference type="NCBI Taxonomy" id="88201"/>
    <lineage>
        <taxon>Eukaryota</taxon>
        <taxon>Metazoa</taxon>
        <taxon>Chordata</taxon>
        <taxon>Craniata</taxon>
        <taxon>Vertebrata</taxon>
        <taxon>Euteleostomi</taxon>
        <taxon>Actinopterygii</taxon>
        <taxon>Neopterygii</taxon>
        <taxon>Teleostei</taxon>
        <taxon>Neoteleostei</taxon>
        <taxon>Acanthomorphata</taxon>
        <taxon>Gobiaria</taxon>
        <taxon>Gobiiformes</taxon>
        <taxon>Gobioidei</taxon>
        <taxon>Gobiidae</taxon>
        <taxon>Gobionellinae</taxon>
        <taxon>Mugilogobius</taxon>
    </lineage>
</organism>
<dbReference type="AlphaFoldDB" id="A0AAW0P5I3"/>
<evidence type="ECO:0000313" key="3">
    <source>
        <dbReference type="EMBL" id="KAK7918607.1"/>
    </source>
</evidence>
<reference evidence="4" key="1">
    <citation type="submission" date="2024-04" db="EMBL/GenBank/DDBJ databases">
        <title>Salinicola lusitanus LLJ914,a marine bacterium isolated from the Okinawa Trough.</title>
        <authorList>
            <person name="Li J."/>
        </authorList>
    </citation>
    <scope>NUCLEOTIDE SEQUENCE [LARGE SCALE GENOMIC DNA]</scope>
</reference>
<evidence type="ECO:0000259" key="2">
    <source>
        <dbReference type="PROSITE" id="PS51029"/>
    </source>
</evidence>
<dbReference type="EMBL" id="JBBPFD010000007">
    <property type="protein sequence ID" value="KAK7918607.1"/>
    <property type="molecule type" value="Genomic_DNA"/>
</dbReference>
<dbReference type="Proteomes" id="UP001460270">
    <property type="component" value="Unassembled WGS sequence"/>
</dbReference>
<protein>
    <recommendedName>
        <fullName evidence="2">MADF domain-containing protein</fullName>
    </recommendedName>
</protein>
<dbReference type="SMART" id="SM00595">
    <property type="entry name" value="MADF"/>
    <property type="match status" value="1"/>
</dbReference>
<feature type="domain" description="MADF" evidence="2">
    <location>
        <begin position="13"/>
        <end position="102"/>
    </location>
</feature>
<dbReference type="PANTHER" id="PTHR21505">
    <property type="entry name" value="MADF DOMAIN-CONTAINING PROTEIN-RELATED"/>
    <property type="match status" value="1"/>
</dbReference>
<feature type="compositionally biased region" description="Polar residues" evidence="1">
    <location>
        <begin position="146"/>
        <end position="159"/>
    </location>
</feature>